<dbReference type="GO" id="GO:0004177">
    <property type="term" value="F:aminopeptidase activity"/>
    <property type="evidence" value="ECO:0007669"/>
    <property type="project" value="UniProtKB-KW"/>
</dbReference>
<keyword evidence="2" id="KW-0645">Protease</keyword>
<feature type="region of interest" description="Disordered" evidence="1">
    <location>
        <begin position="1"/>
        <end position="39"/>
    </location>
</feature>
<keyword evidence="2" id="KW-0031">Aminopeptidase</keyword>
<feature type="compositionally biased region" description="Basic and acidic residues" evidence="1">
    <location>
        <begin position="7"/>
        <end position="24"/>
    </location>
</feature>
<evidence type="ECO:0000256" key="1">
    <source>
        <dbReference type="SAM" id="MobiDB-lite"/>
    </source>
</evidence>
<dbReference type="AlphaFoldDB" id="A0ABD6CJC9"/>
<evidence type="ECO:0000313" key="3">
    <source>
        <dbReference type="Proteomes" id="UP001597085"/>
    </source>
</evidence>
<reference evidence="2 3" key="1">
    <citation type="journal article" date="2019" name="Int. J. Syst. Evol. Microbiol.">
        <title>The Global Catalogue of Microorganisms (GCM) 10K type strain sequencing project: providing services to taxonomists for standard genome sequencing and annotation.</title>
        <authorList>
            <consortium name="The Broad Institute Genomics Platform"/>
            <consortium name="The Broad Institute Genome Sequencing Center for Infectious Disease"/>
            <person name="Wu L."/>
            <person name="Ma J."/>
        </authorList>
    </citation>
    <scope>NUCLEOTIDE SEQUENCE [LARGE SCALE GENOMIC DNA]</scope>
    <source>
        <strain evidence="2 3">CGMCC 1.12121</strain>
    </source>
</reference>
<organism evidence="2 3">
    <name type="scientific">Halobellus rarus</name>
    <dbReference type="NCBI Taxonomy" id="1126237"/>
    <lineage>
        <taxon>Archaea</taxon>
        <taxon>Methanobacteriati</taxon>
        <taxon>Methanobacteriota</taxon>
        <taxon>Stenosarchaea group</taxon>
        <taxon>Halobacteria</taxon>
        <taxon>Halobacteriales</taxon>
        <taxon>Haloferacaceae</taxon>
        <taxon>Halobellus</taxon>
    </lineage>
</organism>
<gene>
    <name evidence="2" type="ORF">ACFSBX_00975</name>
</gene>
<comment type="caution">
    <text evidence="2">The sequence shown here is derived from an EMBL/GenBank/DDBJ whole genome shotgun (WGS) entry which is preliminary data.</text>
</comment>
<keyword evidence="3" id="KW-1185">Reference proteome</keyword>
<sequence length="225" mass="25452">MPDGDADDSRDTVRGDIDGERRDDDDAVSEAIHHSETGLIGDIEDGELYDEATLSLTPEQHQRLKDGLHGARFDDIRRASRRYLVVGSGSSESGERRRRVCSRLDDRRDAVAFRLEEFGFDADDLDLWAPAFEVLSAQATWVVGVIEDFDGGYVWELGYLYRRQTSVRDVLWLLKRVYDDLEEQRAQYENGMAASHLAALEAAVGERVVEWSTLDELDSAVDRIP</sequence>
<accession>A0ABD6CJC9</accession>
<dbReference type="InterPro" id="IPR058483">
    <property type="entry name" value="DUF8170"/>
</dbReference>
<proteinExistence type="predicted"/>
<name>A0ABD6CJC9_9EURY</name>
<protein>
    <submittedName>
        <fullName evidence="2">Aminopeptidase</fullName>
    </submittedName>
</protein>
<evidence type="ECO:0000313" key="2">
    <source>
        <dbReference type="EMBL" id="MFD1597538.1"/>
    </source>
</evidence>
<dbReference type="EMBL" id="JBHUDK010000002">
    <property type="protein sequence ID" value="MFD1597538.1"/>
    <property type="molecule type" value="Genomic_DNA"/>
</dbReference>
<dbReference type="Pfam" id="PF26508">
    <property type="entry name" value="DUF8170"/>
    <property type="match status" value="1"/>
</dbReference>
<dbReference type="RefSeq" id="WP_256421586.1">
    <property type="nucleotide sequence ID" value="NZ_JANHDI010000008.1"/>
</dbReference>
<dbReference type="Proteomes" id="UP001597085">
    <property type="component" value="Unassembled WGS sequence"/>
</dbReference>
<keyword evidence="2" id="KW-0378">Hydrolase</keyword>